<dbReference type="GO" id="GO:0016705">
    <property type="term" value="F:oxidoreductase activity, acting on paired donors, with incorporation or reduction of molecular oxygen"/>
    <property type="evidence" value="ECO:0007669"/>
    <property type="project" value="InterPro"/>
</dbReference>
<evidence type="ECO:0000256" key="6">
    <source>
        <dbReference type="ARBA" id="ARBA00022989"/>
    </source>
</evidence>
<evidence type="ECO:0000256" key="10">
    <source>
        <dbReference type="ARBA" id="ARBA00023136"/>
    </source>
</evidence>
<dbReference type="EMBL" id="JAEACU010000010">
    <property type="protein sequence ID" value="KAH7515794.1"/>
    <property type="molecule type" value="Genomic_DNA"/>
</dbReference>
<dbReference type="InterPro" id="IPR017972">
    <property type="entry name" value="Cyt_P450_CS"/>
</dbReference>
<organism evidence="13 14">
    <name type="scientific">Ziziphus jujuba var. spinosa</name>
    <dbReference type="NCBI Taxonomy" id="714518"/>
    <lineage>
        <taxon>Eukaryota</taxon>
        <taxon>Viridiplantae</taxon>
        <taxon>Streptophyta</taxon>
        <taxon>Embryophyta</taxon>
        <taxon>Tracheophyta</taxon>
        <taxon>Spermatophyta</taxon>
        <taxon>Magnoliopsida</taxon>
        <taxon>eudicotyledons</taxon>
        <taxon>Gunneridae</taxon>
        <taxon>Pentapetalae</taxon>
        <taxon>rosids</taxon>
        <taxon>fabids</taxon>
        <taxon>Rosales</taxon>
        <taxon>Rhamnaceae</taxon>
        <taxon>Paliureae</taxon>
        <taxon>Ziziphus</taxon>
    </lineage>
</organism>
<dbReference type="PRINTS" id="PR00463">
    <property type="entry name" value="EP450I"/>
</dbReference>
<evidence type="ECO:0000256" key="8">
    <source>
        <dbReference type="ARBA" id="ARBA00023004"/>
    </source>
</evidence>
<dbReference type="Pfam" id="PF00067">
    <property type="entry name" value="p450"/>
    <property type="match status" value="2"/>
</dbReference>
<evidence type="ECO:0000256" key="2">
    <source>
        <dbReference type="ARBA" id="ARBA00010617"/>
    </source>
</evidence>
<keyword evidence="6" id="KW-1133">Transmembrane helix</keyword>
<comment type="caution">
    <text evidence="13">The sequence shown here is derived from an EMBL/GenBank/DDBJ whole genome shotgun (WGS) entry which is preliminary data.</text>
</comment>
<dbReference type="PROSITE" id="PS00086">
    <property type="entry name" value="CYTOCHROME_P450"/>
    <property type="match status" value="1"/>
</dbReference>
<dbReference type="InterPro" id="IPR036396">
    <property type="entry name" value="Cyt_P450_sf"/>
</dbReference>
<dbReference type="InterPro" id="IPR002401">
    <property type="entry name" value="Cyt_P450_E_grp-I"/>
</dbReference>
<evidence type="ECO:0008006" key="15">
    <source>
        <dbReference type="Google" id="ProtNLM"/>
    </source>
</evidence>
<feature type="binding site" description="axial binding residue" evidence="11">
    <location>
        <position position="234"/>
    </location>
    <ligand>
        <name>heme</name>
        <dbReference type="ChEBI" id="CHEBI:30413"/>
    </ligand>
    <ligandPart>
        <name>Fe</name>
        <dbReference type="ChEBI" id="CHEBI:18248"/>
    </ligandPart>
</feature>
<dbReference type="InterPro" id="IPR050665">
    <property type="entry name" value="Cytochrome_P450_Monooxygen"/>
</dbReference>
<keyword evidence="7 12" id="KW-0560">Oxidoreductase</keyword>
<comment type="similarity">
    <text evidence="2 12">Belongs to the cytochrome P450 family.</text>
</comment>
<keyword evidence="4" id="KW-0812">Transmembrane</keyword>
<keyword evidence="8 11" id="KW-0408">Iron</keyword>
<dbReference type="GO" id="GO:0004497">
    <property type="term" value="F:monooxygenase activity"/>
    <property type="evidence" value="ECO:0007669"/>
    <property type="project" value="UniProtKB-KW"/>
</dbReference>
<evidence type="ECO:0000256" key="7">
    <source>
        <dbReference type="ARBA" id="ARBA00023002"/>
    </source>
</evidence>
<comment type="cofactor">
    <cofactor evidence="11">
        <name>heme</name>
        <dbReference type="ChEBI" id="CHEBI:30413"/>
    </cofactor>
</comment>
<dbReference type="Gene3D" id="1.10.630.10">
    <property type="entry name" value="Cytochrome P450"/>
    <property type="match status" value="1"/>
</dbReference>
<evidence type="ECO:0000256" key="5">
    <source>
        <dbReference type="ARBA" id="ARBA00022723"/>
    </source>
</evidence>
<evidence type="ECO:0000256" key="1">
    <source>
        <dbReference type="ARBA" id="ARBA00004167"/>
    </source>
</evidence>
<evidence type="ECO:0000313" key="14">
    <source>
        <dbReference type="Proteomes" id="UP000813462"/>
    </source>
</evidence>
<dbReference type="PRINTS" id="PR00385">
    <property type="entry name" value="P450"/>
</dbReference>
<dbReference type="GO" id="GO:0005506">
    <property type="term" value="F:iron ion binding"/>
    <property type="evidence" value="ECO:0007669"/>
    <property type="project" value="InterPro"/>
</dbReference>
<proteinExistence type="inferred from homology"/>
<name>A0A978ULU2_ZIZJJ</name>
<evidence type="ECO:0000256" key="4">
    <source>
        <dbReference type="ARBA" id="ARBA00022692"/>
    </source>
</evidence>
<evidence type="ECO:0000256" key="3">
    <source>
        <dbReference type="ARBA" id="ARBA00022617"/>
    </source>
</evidence>
<comment type="subcellular location">
    <subcellularLocation>
        <location evidence="1">Membrane</location>
        <topology evidence="1">Single-pass membrane protein</topology>
    </subcellularLocation>
</comment>
<accession>A0A978ULU2</accession>
<keyword evidence="10" id="KW-0472">Membrane</keyword>
<dbReference type="PANTHER" id="PTHR24282:SF20">
    <property type="entry name" value="CYTOCHROME P450 CYP749A22-LIKE"/>
    <property type="match status" value="1"/>
</dbReference>
<dbReference type="GO" id="GO:0020037">
    <property type="term" value="F:heme binding"/>
    <property type="evidence" value="ECO:0007669"/>
    <property type="project" value="InterPro"/>
</dbReference>
<dbReference type="InterPro" id="IPR001128">
    <property type="entry name" value="Cyt_P450"/>
</dbReference>
<evidence type="ECO:0000256" key="11">
    <source>
        <dbReference type="PIRSR" id="PIRSR602401-1"/>
    </source>
</evidence>
<evidence type="ECO:0000256" key="12">
    <source>
        <dbReference type="RuleBase" id="RU000461"/>
    </source>
</evidence>
<keyword evidence="5 11" id="KW-0479">Metal-binding</keyword>
<dbReference type="SUPFAM" id="SSF48264">
    <property type="entry name" value="Cytochrome P450"/>
    <property type="match status" value="1"/>
</dbReference>
<protein>
    <recommendedName>
        <fullName evidence="15">Cytochrome P450 CYP749A22-like</fullName>
    </recommendedName>
</protein>
<sequence length="253" mass="29035">MGMSPAMITSVENMLEKWESYEGKEIEVHEEFRLFTSDRILQNRNQSELDMLDSQLRNNIIEVIKERERKVITGKEDNFRSDFLGLLLKAHHNAADNERTSIKTVVDECKTFYSAGQETTNSLLAWVVLVLAIHKDWQEELRNEMGMVLNETLKLYPLPISLERKVEREVRVGKYILPANLNLFLSALPVHHDLEIWGEDVHEFKPERFSQGVVGATKNNPAAFFPFGMGPRNCVGSNFAIIESKIALCMILQ</sequence>
<dbReference type="GO" id="GO:0016020">
    <property type="term" value="C:membrane"/>
    <property type="evidence" value="ECO:0007669"/>
    <property type="project" value="UniProtKB-SubCell"/>
</dbReference>
<dbReference type="Proteomes" id="UP000813462">
    <property type="component" value="Unassembled WGS sequence"/>
</dbReference>
<evidence type="ECO:0000313" key="13">
    <source>
        <dbReference type="EMBL" id="KAH7515794.1"/>
    </source>
</evidence>
<dbReference type="PANTHER" id="PTHR24282">
    <property type="entry name" value="CYTOCHROME P450 FAMILY MEMBER"/>
    <property type="match status" value="1"/>
</dbReference>
<keyword evidence="9 12" id="KW-0503">Monooxygenase</keyword>
<evidence type="ECO:0000256" key="9">
    <source>
        <dbReference type="ARBA" id="ARBA00023033"/>
    </source>
</evidence>
<reference evidence="13" key="1">
    <citation type="journal article" date="2021" name="Front. Plant Sci.">
        <title>Chromosome-Scale Genome Assembly for Chinese Sour Jujube and Insights Into Its Genome Evolution and Domestication Signature.</title>
        <authorList>
            <person name="Shen L.-Y."/>
            <person name="Luo H."/>
            <person name="Wang X.-L."/>
            <person name="Wang X.-M."/>
            <person name="Qiu X.-J."/>
            <person name="Liu H."/>
            <person name="Zhou S.-S."/>
            <person name="Jia K.-H."/>
            <person name="Nie S."/>
            <person name="Bao Y.-T."/>
            <person name="Zhang R.-G."/>
            <person name="Yun Q.-Z."/>
            <person name="Chai Y.-H."/>
            <person name="Lu J.-Y."/>
            <person name="Li Y."/>
            <person name="Zhao S.-W."/>
            <person name="Mao J.-F."/>
            <person name="Jia S.-G."/>
            <person name="Mao Y.-M."/>
        </authorList>
    </citation>
    <scope>NUCLEOTIDE SEQUENCE</scope>
    <source>
        <strain evidence="13">AT0</strain>
        <tissue evidence="13">Leaf</tissue>
    </source>
</reference>
<gene>
    <name evidence="13" type="ORF">FEM48_Zijuj10G0064200</name>
</gene>
<dbReference type="AlphaFoldDB" id="A0A978ULU2"/>
<keyword evidence="3 11" id="KW-0349">Heme</keyword>